<sequence length="42" mass="4677">MSHLILLNLINCNGVYANYHKFVITSTTTIARIPSNISVMLV</sequence>
<name>A0A0Z8PC83_STRSU</name>
<gene>
    <name evidence="1" type="ORF">ERS132539_01590</name>
</gene>
<dbReference type="AlphaFoldDB" id="A0A0Z8PC83"/>
<reference evidence="1 2" key="1">
    <citation type="submission" date="2016-02" db="EMBL/GenBank/DDBJ databases">
        <authorList>
            <consortium name="Pathogen Informatics"/>
        </authorList>
    </citation>
    <scope>NUCLEOTIDE SEQUENCE [LARGE SCALE GENOMIC DNA]</scope>
    <source>
        <strain evidence="1 2">SS1013</strain>
    </source>
</reference>
<proteinExistence type="predicted"/>
<protein>
    <submittedName>
        <fullName evidence="1">Uncharacterized protein</fullName>
    </submittedName>
</protein>
<accession>A0A0Z8PC83</accession>
<dbReference type="EMBL" id="FIJK01000041">
    <property type="protein sequence ID" value="CYW43155.1"/>
    <property type="molecule type" value="Genomic_DNA"/>
</dbReference>
<dbReference type="Proteomes" id="UP000069526">
    <property type="component" value="Unassembled WGS sequence"/>
</dbReference>
<evidence type="ECO:0000313" key="2">
    <source>
        <dbReference type="Proteomes" id="UP000069526"/>
    </source>
</evidence>
<organism evidence="1 2">
    <name type="scientific">Streptococcus suis</name>
    <dbReference type="NCBI Taxonomy" id="1307"/>
    <lineage>
        <taxon>Bacteria</taxon>
        <taxon>Bacillati</taxon>
        <taxon>Bacillota</taxon>
        <taxon>Bacilli</taxon>
        <taxon>Lactobacillales</taxon>
        <taxon>Streptococcaceae</taxon>
        <taxon>Streptococcus</taxon>
    </lineage>
</organism>
<evidence type="ECO:0000313" key="1">
    <source>
        <dbReference type="EMBL" id="CYW43155.1"/>
    </source>
</evidence>